<keyword evidence="1" id="KW-0285">Flavoprotein</keyword>
<dbReference type="SUPFAM" id="SSF56176">
    <property type="entry name" value="FAD-binding/transporter-associated domain-like"/>
    <property type="match status" value="1"/>
</dbReference>
<gene>
    <name evidence="7" type="ORF">ABB55_09485</name>
</gene>
<evidence type="ECO:0000256" key="3">
    <source>
        <dbReference type="ARBA" id="ARBA00022827"/>
    </source>
</evidence>
<dbReference type="InterPro" id="IPR002346">
    <property type="entry name" value="Mopterin_DH_FAD-bd"/>
</dbReference>
<dbReference type="InterPro" id="IPR016166">
    <property type="entry name" value="FAD-bd_PCMH"/>
</dbReference>
<comment type="caution">
    <text evidence="7">The sequence shown here is derived from an EMBL/GenBank/DDBJ whole genome shotgun (WGS) entry which is preliminary data.</text>
</comment>
<dbReference type="SMART" id="SM01092">
    <property type="entry name" value="CO_deh_flav_C"/>
    <property type="match status" value="1"/>
</dbReference>
<dbReference type="InterPro" id="IPR012175">
    <property type="entry name" value="Xanth_DH_ssu_bac"/>
</dbReference>
<dbReference type="Gene3D" id="1.10.150.120">
    <property type="entry name" value="[2Fe-2S]-binding domain"/>
    <property type="match status" value="1"/>
</dbReference>
<dbReference type="SUPFAM" id="SSF54292">
    <property type="entry name" value="2Fe-2S ferredoxin-like"/>
    <property type="match status" value="1"/>
</dbReference>
<dbReference type="InterPro" id="IPR016169">
    <property type="entry name" value="FAD-bd_PCMH_sub2"/>
</dbReference>
<sequence length="499" mass="52085">MSAPRTAVRYLSAGRVIEVADFPPMTTLLDHIRLERRRTGTKEGCGEGDCGACTVAVGRPVDGRMVYQPVNACIALLGQIDGCELVTVEDLAAREGRLHPIQAAMVEKHGSQCGFCTPGIVMSLFVLYHGDGPVDRKAVTDQLAGNLCRCTGYRPIVDAALEACAGRGPGSVDAIAAAEAETIAGLAAIDDGRDLMVGTAESFFAAPASIASLAALVAAHPDATLVAGATDVGLWITKQLRHLPKIIALGRVAGLDAIADHPDRLEIGATATFAAAEAAIGAIDPDLAELWRRIGSKQVRASGTVGGNIANGSPIGDSPPALIALGAELELQCGPDLRRLPLEDYFLAYGRQDRRPGEFVRRVIVPKLGPGQVFRAYKISKRFDQDISAVMGAFRLTLDGGRIAAARIAFGGMAGTPKRAAATEAALVGADPADPATWAPALAAIRTDYVPLSDMRASAAYRSEVAAALLEKALIESAGAATDLTRITGQREARLDRVA</sequence>
<accession>A0A0P6W2E1</accession>
<dbReference type="STRING" id="665126.ABB55_09485"/>
<dbReference type="Proteomes" id="UP000048984">
    <property type="component" value="Unassembled WGS sequence"/>
</dbReference>
<dbReference type="GO" id="GO:0004854">
    <property type="term" value="F:xanthine dehydrogenase activity"/>
    <property type="evidence" value="ECO:0007669"/>
    <property type="project" value="InterPro"/>
</dbReference>
<dbReference type="GO" id="GO:0051537">
    <property type="term" value="F:2 iron, 2 sulfur cluster binding"/>
    <property type="evidence" value="ECO:0007669"/>
    <property type="project" value="InterPro"/>
</dbReference>
<keyword evidence="8" id="KW-1185">Reference proteome</keyword>
<evidence type="ECO:0000313" key="7">
    <source>
        <dbReference type="EMBL" id="KPL52429.1"/>
    </source>
</evidence>
<dbReference type="PIRSF" id="PIRSF036557">
    <property type="entry name" value="XdhA_RC"/>
    <property type="match status" value="1"/>
</dbReference>
<evidence type="ECO:0000256" key="1">
    <source>
        <dbReference type="ARBA" id="ARBA00022630"/>
    </source>
</evidence>
<feature type="domain" description="FAD-binding PCMH-type" evidence="6">
    <location>
        <begin position="196"/>
        <end position="370"/>
    </location>
</feature>
<dbReference type="Gene3D" id="3.30.465.10">
    <property type="match status" value="1"/>
</dbReference>
<dbReference type="PANTHER" id="PTHR45444">
    <property type="entry name" value="XANTHINE DEHYDROGENASE"/>
    <property type="match status" value="1"/>
</dbReference>
<dbReference type="InterPro" id="IPR036884">
    <property type="entry name" value="2Fe-2S-bd_dom_sf"/>
</dbReference>
<evidence type="ECO:0000259" key="6">
    <source>
        <dbReference type="PROSITE" id="PS51387"/>
    </source>
</evidence>
<dbReference type="InterPro" id="IPR001041">
    <property type="entry name" value="2Fe-2S_ferredoxin-type"/>
</dbReference>
<dbReference type="InterPro" id="IPR016208">
    <property type="entry name" value="Ald_Oxase/xanthine_DH-like"/>
</dbReference>
<reference evidence="7 8" key="1">
    <citation type="submission" date="2015-09" db="EMBL/GenBank/DDBJ databases">
        <authorList>
            <person name="Jackson K.R."/>
            <person name="Lunt B.L."/>
            <person name="Fisher J.N.B."/>
            <person name="Gardner A.V."/>
            <person name="Bailey M.E."/>
            <person name="Deus L.M."/>
            <person name="Earl A.S."/>
            <person name="Gibby P.D."/>
            <person name="Hartmann K.A."/>
            <person name="Liu J.E."/>
            <person name="Manci A.M."/>
            <person name="Nielsen D.A."/>
            <person name="Solomon M.B."/>
            <person name="Breakwell D.P."/>
            <person name="Burnett S.H."/>
            <person name="Grose J.H."/>
        </authorList>
    </citation>
    <scope>NUCLEOTIDE SEQUENCE [LARGE SCALE GENOMIC DNA]</scope>
    <source>
        <strain evidence="7 8">16</strain>
    </source>
</reference>
<dbReference type="Pfam" id="PF03450">
    <property type="entry name" value="CO_deh_flav_C"/>
    <property type="match status" value="1"/>
</dbReference>
<dbReference type="Pfam" id="PF01799">
    <property type="entry name" value="Fer2_2"/>
    <property type="match status" value="1"/>
</dbReference>
<evidence type="ECO:0000313" key="8">
    <source>
        <dbReference type="Proteomes" id="UP000048984"/>
    </source>
</evidence>
<keyword evidence="4" id="KW-0560">Oxidoreductase</keyword>
<evidence type="ECO:0000256" key="5">
    <source>
        <dbReference type="ARBA" id="ARBA00023004"/>
    </source>
</evidence>
<dbReference type="GO" id="GO:0005506">
    <property type="term" value="F:iron ion binding"/>
    <property type="evidence" value="ECO:0007669"/>
    <property type="project" value="InterPro"/>
</dbReference>
<proteinExistence type="predicted"/>
<dbReference type="RefSeq" id="WP_054358592.1">
    <property type="nucleotide sequence ID" value="NZ_LJYW01000001.1"/>
</dbReference>
<name>A0A0P6W2E1_9HYPH</name>
<dbReference type="InterPro" id="IPR016167">
    <property type="entry name" value="FAD-bd_PCMH_sub1"/>
</dbReference>
<evidence type="ECO:0000256" key="2">
    <source>
        <dbReference type="ARBA" id="ARBA00022723"/>
    </source>
</evidence>
<keyword evidence="2" id="KW-0479">Metal-binding</keyword>
<dbReference type="PROSITE" id="PS00197">
    <property type="entry name" value="2FE2S_FER_1"/>
    <property type="match status" value="1"/>
</dbReference>
<dbReference type="Gene3D" id="3.30.390.50">
    <property type="entry name" value="CO dehydrogenase flavoprotein, C-terminal domain"/>
    <property type="match status" value="1"/>
</dbReference>
<dbReference type="Pfam" id="PF00111">
    <property type="entry name" value="Fer2"/>
    <property type="match status" value="1"/>
</dbReference>
<dbReference type="SUPFAM" id="SSF55447">
    <property type="entry name" value="CO dehydrogenase flavoprotein C-terminal domain-like"/>
    <property type="match status" value="1"/>
</dbReference>
<dbReference type="InterPro" id="IPR036683">
    <property type="entry name" value="CO_DH_flav_C_dom_sf"/>
</dbReference>
<dbReference type="Gene3D" id="3.10.20.30">
    <property type="match status" value="1"/>
</dbReference>
<dbReference type="InterPro" id="IPR005107">
    <property type="entry name" value="CO_DH_flav_C"/>
</dbReference>
<keyword evidence="5" id="KW-0408">Iron</keyword>
<organism evidence="7 8">
    <name type="scientific">Prosthecodimorpha hirschii</name>
    <dbReference type="NCBI Taxonomy" id="665126"/>
    <lineage>
        <taxon>Bacteria</taxon>
        <taxon>Pseudomonadati</taxon>
        <taxon>Pseudomonadota</taxon>
        <taxon>Alphaproteobacteria</taxon>
        <taxon>Hyphomicrobiales</taxon>
        <taxon>Ancalomicrobiaceae</taxon>
        <taxon>Prosthecodimorpha</taxon>
    </lineage>
</organism>
<dbReference type="InterPro" id="IPR014307">
    <property type="entry name" value="Xanthine_DH_ssu"/>
</dbReference>
<evidence type="ECO:0000256" key="4">
    <source>
        <dbReference type="ARBA" id="ARBA00023002"/>
    </source>
</evidence>
<dbReference type="EMBL" id="LJYW01000001">
    <property type="protein sequence ID" value="KPL52429.1"/>
    <property type="molecule type" value="Genomic_DNA"/>
</dbReference>
<protein>
    <submittedName>
        <fullName evidence="7">FAD-binding molybdopterin dehydrogenase</fullName>
    </submittedName>
</protein>
<dbReference type="PANTHER" id="PTHR45444:SF3">
    <property type="entry name" value="XANTHINE DEHYDROGENASE"/>
    <property type="match status" value="1"/>
</dbReference>
<dbReference type="InterPro" id="IPR036010">
    <property type="entry name" value="2Fe-2S_ferredoxin-like_sf"/>
</dbReference>
<reference evidence="7 8" key="2">
    <citation type="submission" date="2015-10" db="EMBL/GenBank/DDBJ databases">
        <title>Draft Genome Sequence of Prosthecomicrobium hirschii ATCC 27832.</title>
        <authorList>
            <person name="Daniel J."/>
            <person name="Givan S.A."/>
            <person name="Brun Y.V."/>
            <person name="Brown P.J."/>
        </authorList>
    </citation>
    <scope>NUCLEOTIDE SEQUENCE [LARGE SCALE GENOMIC DNA]</scope>
    <source>
        <strain evidence="7 8">16</strain>
    </source>
</reference>
<dbReference type="PROSITE" id="PS51387">
    <property type="entry name" value="FAD_PCMH"/>
    <property type="match status" value="1"/>
</dbReference>
<dbReference type="NCBIfam" id="TIGR02963">
    <property type="entry name" value="xanthine_xdhA"/>
    <property type="match status" value="1"/>
</dbReference>
<dbReference type="AlphaFoldDB" id="A0A0P6W2E1"/>
<keyword evidence="3" id="KW-0274">FAD</keyword>
<dbReference type="SUPFAM" id="SSF47741">
    <property type="entry name" value="CO dehydrogenase ISP C-domain like"/>
    <property type="match status" value="1"/>
</dbReference>
<dbReference type="InterPro" id="IPR012675">
    <property type="entry name" value="Beta-grasp_dom_sf"/>
</dbReference>
<dbReference type="InterPro" id="IPR006058">
    <property type="entry name" value="2Fe2S_fd_BS"/>
</dbReference>
<dbReference type="Gene3D" id="3.30.43.10">
    <property type="entry name" value="Uridine Diphospho-n-acetylenolpyruvylglucosamine Reductase, domain 2"/>
    <property type="match status" value="1"/>
</dbReference>
<dbReference type="GO" id="GO:0071949">
    <property type="term" value="F:FAD binding"/>
    <property type="evidence" value="ECO:0007669"/>
    <property type="project" value="InterPro"/>
</dbReference>
<dbReference type="InterPro" id="IPR002888">
    <property type="entry name" value="2Fe-2S-bd"/>
</dbReference>
<dbReference type="Pfam" id="PF00941">
    <property type="entry name" value="FAD_binding_5"/>
    <property type="match status" value="1"/>
</dbReference>
<dbReference type="InterPro" id="IPR036318">
    <property type="entry name" value="FAD-bd_PCMH-like_sf"/>
</dbReference>